<evidence type="ECO:0000313" key="7">
    <source>
        <dbReference type="EMBL" id="GAA4434537.1"/>
    </source>
</evidence>
<organism evidence="7 8">
    <name type="scientific">Pontibacter saemangeumensis</name>
    <dbReference type="NCBI Taxonomy" id="1084525"/>
    <lineage>
        <taxon>Bacteria</taxon>
        <taxon>Pseudomonadati</taxon>
        <taxon>Bacteroidota</taxon>
        <taxon>Cytophagia</taxon>
        <taxon>Cytophagales</taxon>
        <taxon>Hymenobacteraceae</taxon>
        <taxon>Pontibacter</taxon>
    </lineage>
</organism>
<evidence type="ECO:0000256" key="4">
    <source>
        <dbReference type="ARBA" id="ARBA00023136"/>
    </source>
</evidence>
<dbReference type="SUPFAM" id="SSF56300">
    <property type="entry name" value="Metallo-dependent phosphatases"/>
    <property type="match status" value="1"/>
</dbReference>
<evidence type="ECO:0000256" key="3">
    <source>
        <dbReference type="ARBA" id="ARBA00022801"/>
    </source>
</evidence>
<keyword evidence="2" id="KW-0732">Signal</keyword>
<dbReference type="Proteomes" id="UP001500552">
    <property type="component" value="Unassembled WGS sequence"/>
</dbReference>
<evidence type="ECO:0000259" key="6">
    <source>
        <dbReference type="Pfam" id="PF01103"/>
    </source>
</evidence>
<feature type="domain" description="Bacterial surface antigen (D15)" evidence="6">
    <location>
        <begin position="999"/>
        <end position="1259"/>
    </location>
</feature>
<evidence type="ECO:0000256" key="2">
    <source>
        <dbReference type="ARBA" id="ARBA00022729"/>
    </source>
</evidence>
<dbReference type="Gene3D" id="3.60.21.10">
    <property type="match status" value="2"/>
</dbReference>
<dbReference type="InterPro" id="IPR051558">
    <property type="entry name" value="Metallophosphoesterase_PAP"/>
</dbReference>
<sequence>MIQVLLKWRQLCTHPICLALLCTILTACGVSHQPYYSREASRWQQDVPDPQNKLLYTVFLIGDVGAPDPDGEPSMILMRKQMEQAGMQSATIFLGDNVYMNGLPEPDAYDREVSERRLRDQLDIMKGYPGEKYMIPGNHDWNHSGRGGIEAILREQRFVNEYLTEENIVTGGDFFVPGDGCPGPYEVKIHDDLVLIAIDSEWWLHPFDRPYGDDSHCGAGTEVDFLVQLEDIIEKNSGSDILVVGHHPLMSRGAHGGFFSLKDHFFPLTMLRDWMYLPLPVIGSIYPFARKYGGILQDIPHPRYQAYIEGLLNIFDKYDNIIYAAGHEHALEHYKYKNLSHIVSGSGCKVQYVNPGGDVSYVQKVKGFAKVMYYENGEAWVEYWEPLGDGSTGNVTYRTPLYAKKPRREVPLVRDNTNYADSTITLAASTEYQASGLREKLLGKHYRDVWATPVEVPLLDMKNEFSGLTPYQKGGGKQTASLKVRNPDAREYSLRTINKDPTKALPEYLQETAARTLLQDQISAQHPYGALAIPPLADAAGVYHTNPKLVYIPNTPYLRQYIDEFGNTLAFLEEDADENHEETASLGNAENLVGTEKLLDDLEDDNDNEVDQLEFVRARLLDMLIGDWDRHEGQWRWVEEKKKNDKGKLFTPVPEDRDMAFFKVDGMLPWLATRKWGVRNVQHFGYDFPDVIGLNLSALTLDRTFTSRATREDWIQIAQDIKSRVTDEVIEEAINQWPDSVRELTGPDVAAKLKSRRDKLPQVAEEYYSFLAQYVDISGSDKHERFEVNRLDNERVEVTGYKISKEGEVLEDFYHRVFLTAETKEIRLYGRDGEDEFEVTGDVEESILVRIIGGGNEDEIIDRSSVSGLKKYTVIYDTNPGSVLVLGSESKDKTTPDEEVTRYDRDNFKLPYVGPRLSAEYNVDDGLFLGAGLLLRTQKFRKAPYASEHLLEGNFAFLTKSFNIRYTGDVRKVLGEWSLAMNGALQGPQYQRNFYGLGNLSQQTSDADDSYYRVRYRRLGLDASLYKDLTSFLKVGIGPTYERFQVETPDRPNFLLDEARAGRVDPGTYDMEEGEFEVQHYAGATAYANLDVVGAGSSTEANPRIGIRFHNRISYNQQLDGEELSFTNLSSEFRFYISPNFPLQLTWAGRVGAAHNIGDFRFYQANTLGGTSNLRGYRRTRFAGRSSLYANGEARIQLFDFNLYLTPGKIGVLGLLDAGRVYYDGEPKQSFFRSLHTGYGGGVWVDLLNRTVFSLSYAIGEDEKLAMLNFGFFF</sequence>
<dbReference type="Gene3D" id="2.40.160.50">
    <property type="entry name" value="membrane protein fhac: a member of the omp85/tpsb transporter family"/>
    <property type="match status" value="1"/>
</dbReference>
<feature type="coiled-coil region" evidence="5">
    <location>
        <begin position="592"/>
        <end position="619"/>
    </location>
</feature>
<keyword evidence="8" id="KW-1185">Reference proteome</keyword>
<accession>A0ABP8LSL5</accession>
<dbReference type="InterPro" id="IPR000184">
    <property type="entry name" value="Bac_surfAg_D15"/>
</dbReference>
<evidence type="ECO:0000256" key="1">
    <source>
        <dbReference type="ARBA" id="ARBA00004370"/>
    </source>
</evidence>
<keyword evidence="3" id="KW-0378">Hydrolase</keyword>
<reference evidence="8" key="1">
    <citation type="journal article" date="2019" name="Int. J. Syst. Evol. Microbiol.">
        <title>The Global Catalogue of Microorganisms (GCM) 10K type strain sequencing project: providing services to taxonomists for standard genome sequencing and annotation.</title>
        <authorList>
            <consortium name="The Broad Institute Genomics Platform"/>
            <consortium name="The Broad Institute Genome Sequencing Center for Infectious Disease"/>
            <person name="Wu L."/>
            <person name="Ma J."/>
        </authorList>
    </citation>
    <scope>NUCLEOTIDE SEQUENCE [LARGE SCALE GENOMIC DNA]</scope>
    <source>
        <strain evidence="8">JCM 17926</strain>
    </source>
</reference>
<keyword evidence="5" id="KW-0175">Coiled coil</keyword>
<keyword evidence="4" id="KW-0472">Membrane</keyword>
<dbReference type="PANTHER" id="PTHR10161:SF14">
    <property type="entry name" value="TARTRATE-RESISTANT ACID PHOSPHATASE TYPE 5"/>
    <property type="match status" value="1"/>
</dbReference>
<protein>
    <submittedName>
        <fullName evidence="7">Metallophosphoesterase</fullName>
    </submittedName>
</protein>
<dbReference type="RefSeq" id="WP_345159578.1">
    <property type="nucleotide sequence ID" value="NZ_BAABHC010000014.1"/>
</dbReference>
<comment type="caution">
    <text evidence="7">The sequence shown here is derived from an EMBL/GenBank/DDBJ whole genome shotgun (WGS) entry which is preliminary data.</text>
</comment>
<gene>
    <name evidence="7" type="ORF">GCM10023188_25580</name>
</gene>
<evidence type="ECO:0000313" key="8">
    <source>
        <dbReference type="Proteomes" id="UP001500552"/>
    </source>
</evidence>
<proteinExistence type="predicted"/>
<dbReference type="InterPro" id="IPR029052">
    <property type="entry name" value="Metallo-depent_PP-like"/>
</dbReference>
<comment type="subcellular location">
    <subcellularLocation>
        <location evidence="1">Membrane</location>
    </subcellularLocation>
</comment>
<dbReference type="PROSITE" id="PS51257">
    <property type="entry name" value="PROKAR_LIPOPROTEIN"/>
    <property type="match status" value="1"/>
</dbReference>
<dbReference type="EMBL" id="BAABHC010000014">
    <property type="protein sequence ID" value="GAA4434537.1"/>
    <property type="molecule type" value="Genomic_DNA"/>
</dbReference>
<dbReference type="PANTHER" id="PTHR10161">
    <property type="entry name" value="TARTRATE-RESISTANT ACID PHOSPHATASE TYPE 5"/>
    <property type="match status" value="1"/>
</dbReference>
<dbReference type="Pfam" id="PF01103">
    <property type="entry name" value="Omp85"/>
    <property type="match status" value="1"/>
</dbReference>
<evidence type="ECO:0000256" key="5">
    <source>
        <dbReference type="SAM" id="Coils"/>
    </source>
</evidence>
<name>A0ABP8LSL5_9BACT</name>